<dbReference type="EMBL" id="JAULSY010000078">
    <property type="protein sequence ID" value="KAK0667046.1"/>
    <property type="molecule type" value="Genomic_DNA"/>
</dbReference>
<dbReference type="Proteomes" id="UP001174997">
    <property type="component" value="Unassembled WGS sequence"/>
</dbReference>
<evidence type="ECO:0000313" key="3">
    <source>
        <dbReference type="EMBL" id="KAK0667046.1"/>
    </source>
</evidence>
<sequence length="204" mass="20555">MRGLQFSVLLSAFAATAVQAAVAPQDNVDVAALLARQAPGTPQFECHSDCGSALGGSRSGRHCDNSTWVELFEDCLECANQFNIWRHYGNGLTAAAEACGLSAVPSPSGGGEEPAAATTVIPIGSFVASEAPATATEDADSSSTSDTAEPSITEPPQTGAESTAPVPVPTSELVTGGASGLVYASVSMMSAGTLLAMFLGTIGW</sequence>
<evidence type="ECO:0000256" key="1">
    <source>
        <dbReference type="SAM" id="MobiDB-lite"/>
    </source>
</evidence>
<dbReference type="AlphaFoldDB" id="A0AA40DB35"/>
<name>A0AA40DB35_9PEZI</name>
<organism evidence="3 4">
    <name type="scientific">Cercophora samala</name>
    <dbReference type="NCBI Taxonomy" id="330535"/>
    <lineage>
        <taxon>Eukaryota</taxon>
        <taxon>Fungi</taxon>
        <taxon>Dikarya</taxon>
        <taxon>Ascomycota</taxon>
        <taxon>Pezizomycotina</taxon>
        <taxon>Sordariomycetes</taxon>
        <taxon>Sordariomycetidae</taxon>
        <taxon>Sordariales</taxon>
        <taxon>Lasiosphaeriaceae</taxon>
        <taxon>Cercophora</taxon>
    </lineage>
</organism>
<feature type="compositionally biased region" description="Low complexity" evidence="1">
    <location>
        <begin position="131"/>
        <end position="151"/>
    </location>
</feature>
<reference evidence="3" key="1">
    <citation type="submission" date="2023-06" db="EMBL/GenBank/DDBJ databases">
        <title>Genome-scale phylogeny and comparative genomics of the fungal order Sordariales.</title>
        <authorList>
            <consortium name="Lawrence Berkeley National Laboratory"/>
            <person name="Hensen N."/>
            <person name="Bonometti L."/>
            <person name="Westerberg I."/>
            <person name="Brannstrom I.O."/>
            <person name="Guillou S."/>
            <person name="Cros-Aarteil S."/>
            <person name="Calhoun S."/>
            <person name="Haridas S."/>
            <person name="Kuo A."/>
            <person name="Mondo S."/>
            <person name="Pangilinan J."/>
            <person name="Riley R."/>
            <person name="Labutti K."/>
            <person name="Andreopoulos B."/>
            <person name="Lipzen A."/>
            <person name="Chen C."/>
            <person name="Yanf M."/>
            <person name="Daum C."/>
            <person name="Ng V."/>
            <person name="Clum A."/>
            <person name="Steindorff A."/>
            <person name="Ohm R."/>
            <person name="Martin F."/>
            <person name="Silar P."/>
            <person name="Natvig D."/>
            <person name="Lalanne C."/>
            <person name="Gautier V."/>
            <person name="Ament-Velasquez S.L."/>
            <person name="Kruys A."/>
            <person name="Hutchinson M.I."/>
            <person name="Powell A.J."/>
            <person name="Barry K."/>
            <person name="Miller A.N."/>
            <person name="Grigoriev I.V."/>
            <person name="Debuchy R."/>
            <person name="Gladieux P."/>
            <person name="Thoren M.H."/>
            <person name="Johannesson H."/>
        </authorList>
    </citation>
    <scope>NUCLEOTIDE SEQUENCE</scope>
    <source>
        <strain evidence="3">CBS 307.81</strain>
    </source>
</reference>
<feature type="chain" id="PRO_5041372508" evidence="2">
    <location>
        <begin position="21"/>
        <end position="204"/>
    </location>
</feature>
<proteinExistence type="predicted"/>
<protein>
    <submittedName>
        <fullName evidence="3">Uncharacterized protein</fullName>
    </submittedName>
</protein>
<evidence type="ECO:0000313" key="4">
    <source>
        <dbReference type="Proteomes" id="UP001174997"/>
    </source>
</evidence>
<gene>
    <name evidence="3" type="ORF">QBC41DRAFT_338662</name>
</gene>
<evidence type="ECO:0000256" key="2">
    <source>
        <dbReference type="SAM" id="SignalP"/>
    </source>
</evidence>
<keyword evidence="2" id="KW-0732">Signal</keyword>
<feature type="signal peptide" evidence="2">
    <location>
        <begin position="1"/>
        <end position="20"/>
    </location>
</feature>
<feature type="region of interest" description="Disordered" evidence="1">
    <location>
        <begin position="131"/>
        <end position="171"/>
    </location>
</feature>
<comment type="caution">
    <text evidence="3">The sequence shown here is derived from an EMBL/GenBank/DDBJ whole genome shotgun (WGS) entry which is preliminary data.</text>
</comment>
<keyword evidence="4" id="KW-1185">Reference proteome</keyword>
<accession>A0AA40DB35</accession>